<accession>A0A250L952</accession>
<proteinExistence type="predicted"/>
<reference evidence="2" key="2">
    <citation type="journal article" date="2017" name="Genome Announc.">
        <title>High-Quality Draft Genome Sequence of Burkholderia contaminans CH-1, a Gram-Negative Bacterium That Metabolizes 2-Azahypoxanthine, a Plant Growth-Regulating Compound.</title>
        <authorList>
            <person name="Choi J.-H."/>
            <person name="Sugiura H."/>
            <person name="Moriuchi R."/>
            <person name="Kawagishi H."/>
            <person name="Dohra H."/>
        </authorList>
    </citation>
    <scope>NUCLEOTIDE SEQUENCE</scope>
    <source>
        <strain evidence="2">CH-1</strain>
    </source>
</reference>
<dbReference type="EMBL" id="AP018358">
    <property type="protein sequence ID" value="BBA41102.1"/>
    <property type="molecule type" value="Genomic_DNA"/>
</dbReference>
<dbReference type="AlphaFoldDB" id="A0A250L952"/>
<feature type="region of interest" description="Disordered" evidence="1">
    <location>
        <begin position="69"/>
        <end position="90"/>
    </location>
</feature>
<sequence>MVVTGGFRFGMTMARPNWRAVCGSTAASMSPSRRCRCQSSGRASESVAGEEAFEAVIGGVVRNGLAIGGAGTRVRGPTDGKPQHGAFGRRNPLFTAQGSVIC</sequence>
<evidence type="ECO:0000313" key="2">
    <source>
        <dbReference type="EMBL" id="BBA41102.1"/>
    </source>
</evidence>
<reference evidence="2" key="1">
    <citation type="journal article" date="2016" name="Biosci. Biotechnol. Biochem.">
        <title>Bioconversion of AHX to AOH by resting cells of Burkholderia contaminans CH-1.</title>
        <authorList>
            <person name="Choi J.H."/>
            <person name="Kikuchi A."/>
            <person name="Pumkaeo P."/>
            <person name="Hirai H."/>
            <person name="Tokuyama S."/>
            <person name="Kawagishi H."/>
        </authorList>
    </citation>
    <scope>NUCLEOTIDE SEQUENCE</scope>
    <source>
        <strain evidence="2">CH-1</strain>
    </source>
</reference>
<evidence type="ECO:0000256" key="1">
    <source>
        <dbReference type="SAM" id="MobiDB-lite"/>
    </source>
</evidence>
<protein>
    <submittedName>
        <fullName evidence="2">Uncharacterized protein</fullName>
    </submittedName>
</protein>
<gene>
    <name evidence="2" type="ORF">BCCH1_35510</name>
</gene>
<name>A0A250L952_9BURK</name>
<organism evidence="2">
    <name type="scientific">Burkholderia contaminans</name>
    <dbReference type="NCBI Taxonomy" id="488447"/>
    <lineage>
        <taxon>Bacteria</taxon>
        <taxon>Pseudomonadati</taxon>
        <taxon>Pseudomonadota</taxon>
        <taxon>Betaproteobacteria</taxon>
        <taxon>Burkholderiales</taxon>
        <taxon>Burkholderiaceae</taxon>
        <taxon>Burkholderia</taxon>
        <taxon>Burkholderia cepacia complex</taxon>
    </lineage>
</organism>